<feature type="domain" description="PhoU" evidence="8">
    <location>
        <begin position="22"/>
        <end position="107"/>
    </location>
</feature>
<reference evidence="9 10" key="1">
    <citation type="journal article" date="2016" name="Nat. Microbiol.">
        <title>Genomic inference of the metabolism of cosmopolitan subsurface Archaea, Hadesarchaea.</title>
        <authorList>
            <person name="Baker B.J."/>
            <person name="Saw J.H."/>
            <person name="Lind A.E."/>
            <person name="Lazar C.S."/>
            <person name="Hinrichs K.-U."/>
            <person name="Teske A.P."/>
            <person name="Ettema T.J."/>
        </authorList>
    </citation>
    <scope>NUCLEOTIDE SEQUENCE [LARGE SCALE GENOMIC DNA]</scope>
</reference>
<comment type="caution">
    <text evidence="9">The sequence shown here is derived from an EMBL/GenBank/DDBJ whole genome shotgun (WGS) entry which is preliminary data.</text>
</comment>
<dbReference type="Gene3D" id="1.20.58.220">
    <property type="entry name" value="Phosphate transport system protein phou homolog 2, domain 2"/>
    <property type="match status" value="1"/>
</dbReference>
<comment type="subunit">
    <text evidence="3 7">Homodimer.</text>
</comment>
<dbReference type="PANTHER" id="PTHR42930">
    <property type="entry name" value="PHOSPHATE-SPECIFIC TRANSPORT SYSTEM ACCESSORY PROTEIN PHOU"/>
    <property type="match status" value="1"/>
</dbReference>
<dbReference type="GO" id="GO:0005737">
    <property type="term" value="C:cytoplasm"/>
    <property type="evidence" value="ECO:0007669"/>
    <property type="project" value="UniProtKB-SubCell"/>
</dbReference>
<accession>A0A147JWK6</accession>
<proteinExistence type="inferred from homology"/>
<organism evidence="9 10">
    <name type="scientific">Hadarchaeum yellowstonense</name>
    <dbReference type="NCBI Taxonomy" id="1776334"/>
    <lineage>
        <taxon>Archaea</taxon>
        <taxon>Methanobacteriati</taxon>
        <taxon>Candidatus Hadarchaeota</taxon>
        <taxon>Candidatus Hadarchaeia</taxon>
        <taxon>Candidatus Hadarchaeales</taxon>
        <taxon>Candidatus Hadarchaeaceae</taxon>
        <taxon>Candidatus Hadarchaeum</taxon>
    </lineage>
</organism>
<dbReference type="InterPro" id="IPR038078">
    <property type="entry name" value="PhoU-like_sf"/>
</dbReference>
<dbReference type="InterPro" id="IPR028366">
    <property type="entry name" value="PhoU"/>
</dbReference>
<dbReference type="Proteomes" id="UP000074294">
    <property type="component" value="Unassembled WGS sequence"/>
</dbReference>
<dbReference type="PANTHER" id="PTHR42930:SF3">
    <property type="entry name" value="PHOSPHATE-SPECIFIC TRANSPORT SYSTEM ACCESSORY PROTEIN PHOU"/>
    <property type="match status" value="1"/>
</dbReference>
<evidence type="ECO:0000256" key="4">
    <source>
        <dbReference type="ARBA" id="ARBA00022448"/>
    </source>
</evidence>
<evidence type="ECO:0000256" key="2">
    <source>
        <dbReference type="ARBA" id="ARBA00008107"/>
    </source>
</evidence>
<protein>
    <recommendedName>
        <fullName evidence="7">Phosphate-specific transport system accessory protein PhoU</fullName>
    </recommendedName>
</protein>
<dbReference type="NCBIfam" id="TIGR02135">
    <property type="entry name" value="phoU_full"/>
    <property type="match status" value="1"/>
</dbReference>
<sequence>MKLETRRKLSEELEDLKSKTIKMSSLAAAAVERAVRSLARRNVGLAKRVIKEDDKIDALELEIENKCMHLIALQQPMAKDLRIIGSCLKIITDLERVGDRAADIANITVELAGRPLVKPLVDIPRMAELAVGMLRDAMRAFKEENSLLAWGLGERDDEVDRLAHQVTRELFSYLVEDPRKTSDAFRLMLVASFLERIADHATNIGERVIYMERGERVKIN</sequence>
<evidence type="ECO:0000256" key="6">
    <source>
        <dbReference type="ARBA" id="ARBA00022592"/>
    </source>
</evidence>
<dbReference type="EMBL" id="LQMQ01000032">
    <property type="protein sequence ID" value="KUO40898.1"/>
    <property type="molecule type" value="Genomic_DNA"/>
</dbReference>
<evidence type="ECO:0000256" key="3">
    <source>
        <dbReference type="ARBA" id="ARBA00011738"/>
    </source>
</evidence>
<dbReference type="GO" id="GO:0045936">
    <property type="term" value="P:negative regulation of phosphate metabolic process"/>
    <property type="evidence" value="ECO:0007669"/>
    <property type="project" value="InterPro"/>
</dbReference>
<keyword evidence="5 7" id="KW-0963">Cytoplasm</keyword>
<dbReference type="Pfam" id="PF01895">
    <property type="entry name" value="PhoU"/>
    <property type="match status" value="2"/>
</dbReference>
<evidence type="ECO:0000256" key="5">
    <source>
        <dbReference type="ARBA" id="ARBA00022490"/>
    </source>
</evidence>
<gene>
    <name evidence="9" type="ORF">APZ16_05640</name>
</gene>
<dbReference type="GO" id="GO:0006817">
    <property type="term" value="P:phosphate ion transport"/>
    <property type="evidence" value="ECO:0007669"/>
    <property type="project" value="UniProtKB-KW"/>
</dbReference>
<dbReference type="PIRSF" id="PIRSF003107">
    <property type="entry name" value="PhoU"/>
    <property type="match status" value="1"/>
</dbReference>
<feature type="domain" description="PhoU" evidence="8">
    <location>
        <begin position="123"/>
        <end position="208"/>
    </location>
</feature>
<dbReference type="InterPro" id="IPR026022">
    <property type="entry name" value="PhoU_dom"/>
</dbReference>
<dbReference type="AlphaFoldDB" id="A0A147JWK6"/>
<name>A0A147JWK6_HADYE</name>
<dbReference type="STRING" id="1776334.APZ16_05640"/>
<dbReference type="SUPFAM" id="SSF109755">
    <property type="entry name" value="PhoU-like"/>
    <property type="match status" value="1"/>
</dbReference>
<evidence type="ECO:0000256" key="1">
    <source>
        <dbReference type="ARBA" id="ARBA00004496"/>
    </source>
</evidence>
<comment type="similarity">
    <text evidence="2 7">Belongs to the PhoU family.</text>
</comment>
<evidence type="ECO:0000256" key="7">
    <source>
        <dbReference type="PIRNR" id="PIRNR003107"/>
    </source>
</evidence>
<dbReference type="FunFam" id="1.20.58.220:FF:000004">
    <property type="entry name" value="Phosphate-specific transport system accessory protein PhoU"/>
    <property type="match status" value="1"/>
</dbReference>
<keyword evidence="4 7" id="KW-0813">Transport</keyword>
<comment type="function">
    <text evidence="7">Plays a role in the regulation of phosphate uptake.</text>
</comment>
<keyword evidence="6 7" id="KW-0592">Phosphate transport</keyword>
<evidence type="ECO:0000259" key="8">
    <source>
        <dbReference type="Pfam" id="PF01895"/>
    </source>
</evidence>
<evidence type="ECO:0000313" key="9">
    <source>
        <dbReference type="EMBL" id="KUO40898.1"/>
    </source>
</evidence>
<dbReference type="GO" id="GO:0030643">
    <property type="term" value="P:intracellular phosphate ion homeostasis"/>
    <property type="evidence" value="ECO:0007669"/>
    <property type="project" value="InterPro"/>
</dbReference>
<comment type="subcellular location">
    <subcellularLocation>
        <location evidence="1 7">Cytoplasm</location>
    </subcellularLocation>
</comment>
<evidence type="ECO:0000313" key="10">
    <source>
        <dbReference type="Proteomes" id="UP000074294"/>
    </source>
</evidence>